<reference evidence="9" key="1">
    <citation type="journal article" date="2017" name="Front. Plant Sci.">
        <title>Climate Clever Clovers: New Paradigm to Reduce the Environmental Footprint of Ruminants by Breeding Low Methanogenic Forages Utilizing Haplotype Variation.</title>
        <authorList>
            <person name="Kaur P."/>
            <person name="Appels R."/>
            <person name="Bayer P.E."/>
            <person name="Keeble-Gagnere G."/>
            <person name="Wang J."/>
            <person name="Hirakawa H."/>
            <person name="Shirasawa K."/>
            <person name="Vercoe P."/>
            <person name="Stefanova K."/>
            <person name="Durmic Z."/>
            <person name="Nichols P."/>
            <person name="Revell C."/>
            <person name="Isobe S.N."/>
            <person name="Edwards D."/>
            <person name="Erskine W."/>
        </authorList>
    </citation>
    <scope>NUCLEOTIDE SEQUENCE [LARGE SCALE GENOMIC DNA]</scope>
    <source>
        <strain evidence="9">cv. Daliak</strain>
    </source>
</reference>
<organism evidence="8 9">
    <name type="scientific">Trifolium subterraneum</name>
    <name type="common">Subterranean clover</name>
    <dbReference type="NCBI Taxonomy" id="3900"/>
    <lineage>
        <taxon>Eukaryota</taxon>
        <taxon>Viridiplantae</taxon>
        <taxon>Streptophyta</taxon>
        <taxon>Embryophyta</taxon>
        <taxon>Tracheophyta</taxon>
        <taxon>Spermatophyta</taxon>
        <taxon>Magnoliopsida</taxon>
        <taxon>eudicotyledons</taxon>
        <taxon>Gunneridae</taxon>
        <taxon>Pentapetalae</taxon>
        <taxon>rosids</taxon>
        <taxon>fabids</taxon>
        <taxon>Fabales</taxon>
        <taxon>Fabaceae</taxon>
        <taxon>Papilionoideae</taxon>
        <taxon>50 kb inversion clade</taxon>
        <taxon>NPAAA clade</taxon>
        <taxon>Hologalegina</taxon>
        <taxon>IRL clade</taxon>
        <taxon>Trifolieae</taxon>
        <taxon>Trifolium</taxon>
    </lineage>
</organism>
<evidence type="ECO:0000256" key="5">
    <source>
        <dbReference type="ARBA" id="ARBA00022989"/>
    </source>
</evidence>
<dbReference type="OrthoDB" id="1432553at2759"/>
<dbReference type="AlphaFoldDB" id="A0A2Z6PV19"/>
<evidence type="ECO:0000256" key="6">
    <source>
        <dbReference type="ARBA" id="ARBA00023136"/>
    </source>
</evidence>
<protein>
    <recommendedName>
        <fullName evidence="10">Protein kinase domain-containing protein</fullName>
    </recommendedName>
</protein>
<proteinExistence type="predicted"/>
<keyword evidence="6" id="KW-0472">Membrane</keyword>
<keyword evidence="3" id="KW-0812">Transmembrane</keyword>
<evidence type="ECO:0000313" key="8">
    <source>
        <dbReference type="EMBL" id="GAU51759.1"/>
    </source>
</evidence>
<evidence type="ECO:0000256" key="1">
    <source>
        <dbReference type="ARBA" id="ARBA00004162"/>
    </source>
</evidence>
<evidence type="ECO:0000256" key="7">
    <source>
        <dbReference type="ARBA" id="ARBA00023157"/>
    </source>
</evidence>
<dbReference type="GO" id="GO:0045087">
    <property type="term" value="P:innate immune response"/>
    <property type="evidence" value="ECO:0007669"/>
    <property type="project" value="InterPro"/>
</dbReference>
<keyword evidence="2" id="KW-1003">Cell membrane</keyword>
<keyword evidence="5" id="KW-1133">Transmembrane helix</keyword>
<gene>
    <name evidence="8" type="ORF">TSUD_415480</name>
</gene>
<evidence type="ECO:0000256" key="3">
    <source>
        <dbReference type="ARBA" id="ARBA00022692"/>
    </source>
</evidence>
<comment type="subcellular location">
    <subcellularLocation>
        <location evidence="1">Cell membrane</location>
        <topology evidence="1">Single-pass membrane protein</topology>
    </subcellularLocation>
</comment>
<evidence type="ECO:0000256" key="4">
    <source>
        <dbReference type="ARBA" id="ARBA00022729"/>
    </source>
</evidence>
<keyword evidence="9" id="KW-1185">Reference proteome</keyword>
<dbReference type="Proteomes" id="UP000242715">
    <property type="component" value="Unassembled WGS sequence"/>
</dbReference>
<dbReference type="PANTHER" id="PTHR46204:SF12">
    <property type="entry name" value="LYSM RECEPTOR KINASE K1B"/>
    <property type="match status" value="1"/>
</dbReference>
<dbReference type="PANTHER" id="PTHR46204">
    <property type="entry name" value="CHITIN ELICITOR RECEPTOR KINASE 1-RELATED"/>
    <property type="match status" value="1"/>
</dbReference>
<dbReference type="InterPro" id="IPR044812">
    <property type="entry name" value="CERK1/LYK3-like"/>
</dbReference>
<name>A0A2Z6PV19_TRISU</name>
<keyword evidence="4" id="KW-0732">Signal</keyword>
<dbReference type="GO" id="GO:0005886">
    <property type="term" value="C:plasma membrane"/>
    <property type="evidence" value="ECO:0007669"/>
    <property type="project" value="UniProtKB-SubCell"/>
</dbReference>
<evidence type="ECO:0000256" key="2">
    <source>
        <dbReference type="ARBA" id="ARBA00022475"/>
    </source>
</evidence>
<keyword evidence="7" id="KW-1015">Disulfide bond</keyword>
<dbReference type="Gene3D" id="1.10.510.10">
    <property type="entry name" value="Transferase(Phosphotransferase) domain 1"/>
    <property type="match status" value="1"/>
</dbReference>
<sequence length="259" mass="28505">MPMLPQVMKNGGREEQVHQNADNIVDDEVPSCFIPTRLITVSSVNSSSIPSVETSSSPPKQNTLTPLAYVVKDCNLVLEDVQFKDADENTETRLSSDRICDDRSKTSNGGNIVEDVPSGFMLWDQDVRPFIVLFALQGSFGYMPHEYAHGVIALSPKIDVYAFGVVLYELIYANQAVINDGPEVKGLVALFDEVFDHEPNSTAALINLVDPRLGDNYSIDSVYNIAKLAKVCTMKDPQLRPSMRSVVVALMTITSTTED</sequence>
<evidence type="ECO:0000313" key="9">
    <source>
        <dbReference type="Proteomes" id="UP000242715"/>
    </source>
</evidence>
<dbReference type="SUPFAM" id="SSF56112">
    <property type="entry name" value="Protein kinase-like (PK-like)"/>
    <property type="match status" value="1"/>
</dbReference>
<evidence type="ECO:0008006" key="10">
    <source>
        <dbReference type="Google" id="ProtNLM"/>
    </source>
</evidence>
<dbReference type="GO" id="GO:0019199">
    <property type="term" value="F:transmembrane receptor protein kinase activity"/>
    <property type="evidence" value="ECO:0007669"/>
    <property type="project" value="InterPro"/>
</dbReference>
<dbReference type="InterPro" id="IPR011009">
    <property type="entry name" value="Kinase-like_dom_sf"/>
</dbReference>
<accession>A0A2Z6PV19</accession>
<dbReference type="EMBL" id="DF975503">
    <property type="protein sequence ID" value="GAU51759.1"/>
    <property type="molecule type" value="Genomic_DNA"/>
</dbReference>